<feature type="transmembrane region" description="Helical" evidence="1">
    <location>
        <begin position="143"/>
        <end position="163"/>
    </location>
</feature>
<dbReference type="OrthoDB" id="157646at2"/>
<dbReference type="AlphaFoldDB" id="A0A2S5GDR1"/>
<gene>
    <name evidence="4" type="ORF">C4B60_09780</name>
</gene>
<name>A0A2S5GDR1_9BACL</name>
<evidence type="ECO:0000259" key="3">
    <source>
        <dbReference type="Pfam" id="PF19124"/>
    </source>
</evidence>
<evidence type="ECO:0000313" key="5">
    <source>
        <dbReference type="Proteomes" id="UP000239047"/>
    </source>
</evidence>
<protein>
    <recommendedName>
        <fullName evidence="6">DUF1648 domain-containing protein</fullName>
    </recommendedName>
</protein>
<dbReference type="PANTHER" id="PTHR37810">
    <property type="entry name" value="IMMUNITY PROTEIN SDPI"/>
    <property type="match status" value="1"/>
</dbReference>
<keyword evidence="1" id="KW-0472">Membrane</keyword>
<evidence type="ECO:0000259" key="2">
    <source>
        <dbReference type="Pfam" id="PF07853"/>
    </source>
</evidence>
<evidence type="ECO:0000256" key="1">
    <source>
        <dbReference type="SAM" id="Phobius"/>
    </source>
</evidence>
<keyword evidence="1" id="KW-1133">Transmembrane helix</keyword>
<feature type="transmembrane region" description="Helical" evidence="1">
    <location>
        <begin position="192"/>
        <end position="212"/>
    </location>
</feature>
<dbReference type="GO" id="GO:0009636">
    <property type="term" value="P:response to toxic substance"/>
    <property type="evidence" value="ECO:0007669"/>
    <property type="project" value="TreeGrafter"/>
</dbReference>
<feature type="transmembrane region" description="Helical" evidence="1">
    <location>
        <begin position="6"/>
        <end position="27"/>
    </location>
</feature>
<feature type="domain" description="DUF5808" evidence="3">
    <location>
        <begin position="326"/>
        <end position="351"/>
    </location>
</feature>
<comment type="caution">
    <text evidence="4">The sequence shown here is derived from an EMBL/GenBank/DDBJ whole genome shotgun (WGS) entry which is preliminary data.</text>
</comment>
<feature type="transmembrane region" description="Helical" evidence="1">
    <location>
        <begin position="349"/>
        <end position="368"/>
    </location>
</feature>
<dbReference type="InterPro" id="IPR012867">
    <property type="entry name" value="DUF1648"/>
</dbReference>
<keyword evidence="5" id="KW-1185">Reference proteome</keyword>
<dbReference type="PIRSF" id="PIRSF032908">
    <property type="entry name" value="UCP032908"/>
    <property type="match status" value="1"/>
</dbReference>
<sequence>MTINTLIVVLAIVLLPVALILTCIPYLTRRTESFGVSIPESVYDSEPLQVIRKRYVRAMIVLMIVLLGGFVWAGSTVNANEETLSLVFAAAISLLLVLSFGIYLKFHNEMKRLKTDSNWTQGKTQKVVVRTDFREQKLNYSNLWYVIPFAITIVTTLLTALFYDRLPNVLPMKVNFAGEVTNAVEKSYRTAFLFPIMQSYLILVFIFINTIIAKSKQQLNAEAPERSFQQLTLFRRRWSLFLLFTSTLLTIMFSFIQWSYFYQANQNLVTIVSLVFSGIILVTAIALSFSTGQGGSRIQTGGAEQEDSIDRDDDVHWKLGQIYFNPNDPALFLEKRFGVGWTINFGRPAAWLLLIGVIVTAAGIPILLTL</sequence>
<keyword evidence="1" id="KW-0812">Transmembrane</keyword>
<dbReference type="InterPro" id="IPR043831">
    <property type="entry name" value="DUF5808"/>
</dbReference>
<proteinExistence type="predicted"/>
<dbReference type="Pfam" id="PF19124">
    <property type="entry name" value="DUF5808"/>
    <property type="match status" value="1"/>
</dbReference>
<feature type="transmembrane region" description="Helical" evidence="1">
    <location>
        <begin position="55"/>
        <end position="74"/>
    </location>
</feature>
<accession>A0A2S5GDR1</accession>
<evidence type="ECO:0000313" key="4">
    <source>
        <dbReference type="EMBL" id="PPA71055.1"/>
    </source>
</evidence>
<organism evidence="4 5">
    <name type="scientific">Jeotgalibacillus proteolyticus</name>
    <dbReference type="NCBI Taxonomy" id="2082395"/>
    <lineage>
        <taxon>Bacteria</taxon>
        <taxon>Bacillati</taxon>
        <taxon>Bacillota</taxon>
        <taxon>Bacilli</taxon>
        <taxon>Bacillales</taxon>
        <taxon>Caryophanaceae</taxon>
        <taxon>Jeotgalibacillus</taxon>
    </lineage>
</organism>
<dbReference type="PANTHER" id="PTHR37810:SF9">
    <property type="entry name" value="MEMBRANE PROTEIN"/>
    <property type="match status" value="1"/>
</dbReference>
<feature type="domain" description="DUF1648" evidence="2">
    <location>
        <begin position="151"/>
        <end position="198"/>
    </location>
</feature>
<feature type="transmembrane region" description="Helical" evidence="1">
    <location>
        <begin position="240"/>
        <end position="262"/>
    </location>
</feature>
<feature type="transmembrane region" description="Helical" evidence="1">
    <location>
        <begin position="86"/>
        <end position="104"/>
    </location>
</feature>
<dbReference type="RefSeq" id="WP_104057804.1">
    <property type="nucleotide sequence ID" value="NZ_PREZ01000003.1"/>
</dbReference>
<evidence type="ECO:0008006" key="6">
    <source>
        <dbReference type="Google" id="ProtNLM"/>
    </source>
</evidence>
<feature type="transmembrane region" description="Helical" evidence="1">
    <location>
        <begin position="268"/>
        <end position="289"/>
    </location>
</feature>
<dbReference type="InterPro" id="IPR014574">
    <property type="entry name" value="UCP032908"/>
</dbReference>
<reference evidence="4 5" key="1">
    <citation type="submission" date="2018-02" db="EMBL/GenBank/DDBJ databases">
        <title>Jeotgalibacillus proteolyticum sp. nov. a protease producing bacterium isolated from ocean sediments of Laizhou Bay.</title>
        <authorList>
            <person name="Li Y."/>
        </authorList>
    </citation>
    <scope>NUCLEOTIDE SEQUENCE [LARGE SCALE GENOMIC DNA]</scope>
    <source>
        <strain evidence="4 5">22-7</strain>
    </source>
</reference>
<dbReference type="Pfam" id="PF07853">
    <property type="entry name" value="DUF1648"/>
    <property type="match status" value="1"/>
</dbReference>
<dbReference type="EMBL" id="PREZ01000003">
    <property type="protein sequence ID" value="PPA71055.1"/>
    <property type="molecule type" value="Genomic_DNA"/>
</dbReference>
<dbReference type="Proteomes" id="UP000239047">
    <property type="component" value="Unassembled WGS sequence"/>
</dbReference>